<reference evidence="3" key="1">
    <citation type="submission" date="2017-06" db="EMBL/GenBank/DDBJ databases">
        <title>Herbaspirillum phytohormonus sp. nov., isolated from the root nodule of Robinia pseudoacacia in lead-zinc mine.</title>
        <authorList>
            <person name="Fan M."/>
            <person name="Lin Y."/>
        </authorList>
    </citation>
    <scope>NUCLEOTIDE SEQUENCE [LARGE SCALE GENOMIC DNA]</scope>
    <source>
        <strain evidence="3">SC-089</strain>
    </source>
</reference>
<evidence type="ECO:0000259" key="1">
    <source>
        <dbReference type="Pfam" id="PF14330"/>
    </source>
</evidence>
<accession>A0A225MW22</accession>
<sequence length="120" mass="13483">MTGSKPLSSLAKVVRSKNAGPFEVTFDVIFAQRETYEHVRDSGVINETLICRLYKVTPEKIITLGFFDRIQSIKITLPRPRPQGSIGETDMHCCQQHIPLAEVQIPGTPQNQFDTQSPNE</sequence>
<name>A0A225MW22_9BURK</name>
<dbReference type="EMBL" id="NJIH01000003">
    <property type="protein sequence ID" value="OWT64020.1"/>
    <property type="molecule type" value="Genomic_DNA"/>
</dbReference>
<dbReference type="OrthoDB" id="9796125at2"/>
<dbReference type="Proteomes" id="UP000214603">
    <property type="component" value="Unassembled WGS sequence"/>
</dbReference>
<comment type="caution">
    <text evidence="2">The sequence shown here is derived from an EMBL/GenBank/DDBJ whole genome shotgun (WGS) entry which is preliminary data.</text>
</comment>
<dbReference type="Pfam" id="PF14330">
    <property type="entry name" value="DUF4387"/>
    <property type="match status" value="1"/>
</dbReference>
<evidence type="ECO:0000313" key="3">
    <source>
        <dbReference type="Proteomes" id="UP000214603"/>
    </source>
</evidence>
<evidence type="ECO:0000313" key="2">
    <source>
        <dbReference type="EMBL" id="OWT64020.1"/>
    </source>
</evidence>
<keyword evidence="3" id="KW-1185">Reference proteome</keyword>
<gene>
    <name evidence="2" type="ORF">CEY11_06915</name>
</gene>
<dbReference type="InterPro" id="IPR025496">
    <property type="entry name" value="DUF4387"/>
</dbReference>
<proteinExistence type="predicted"/>
<organism evidence="2 3">
    <name type="scientific">Candidimonas nitroreducens</name>
    <dbReference type="NCBI Taxonomy" id="683354"/>
    <lineage>
        <taxon>Bacteria</taxon>
        <taxon>Pseudomonadati</taxon>
        <taxon>Pseudomonadota</taxon>
        <taxon>Betaproteobacteria</taxon>
        <taxon>Burkholderiales</taxon>
        <taxon>Alcaligenaceae</taxon>
        <taxon>Candidimonas</taxon>
    </lineage>
</organism>
<dbReference type="AlphaFoldDB" id="A0A225MW22"/>
<dbReference type="RefSeq" id="WP_088602600.1">
    <property type="nucleotide sequence ID" value="NZ_NJIH01000003.1"/>
</dbReference>
<protein>
    <submittedName>
        <fullName evidence="2">Acyl-CoA synthetase</fullName>
    </submittedName>
</protein>
<feature type="domain" description="DUF4387" evidence="1">
    <location>
        <begin position="7"/>
        <end position="103"/>
    </location>
</feature>